<organism evidence="4 5">
    <name type="scientific">SAR86 cluster bacterium</name>
    <dbReference type="NCBI Taxonomy" id="2030880"/>
    <lineage>
        <taxon>Bacteria</taxon>
        <taxon>Pseudomonadati</taxon>
        <taxon>Pseudomonadota</taxon>
        <taxon>Gammaproteobacteria</taxon>
        <taxon>SAR86 cluster</taxon>
    </lineage>
</organism>
<evidence type="ECO:0000259" key="2">
    <source>
        <dbReference type="Pfam" id="PF03781"/>
    </source>
</evidence>
<gene>
    <name evidence="4" type="ORF">COA71_01070</name>
</gene>
<keyword evidence="1" id="KW-1133">Transmembrane helix</keyword>
<dbReference type="InterPro" id="IPR013229">
    <property type="entry name" value="PEGA"/>
</dbReference>
<dbReference type="GO" id="GO:0120147">
    <property type="term" value="F:formylglycine-generating oxidase activity"/>
    <property type="evidence" value="ECO:0007669"/>
    <property type="project" value="TreeGrafter"/>
</dbReference>
<feature type="domain" description="PEGA" evidence="3">
    <location>
        <begin position="136"/>
        <end position="200"/>
    </location>
</feature>
<keyword evidence="1" id="KW-0812">Transmembrane</keyword>
<proteinExistence type="predicted"/>
<evidence type="ECO:0000313" key="4">
    <source>
        <dbReference type="EMBL" id="PCJ43494.1"/>
    </source>
</evidence>
<dbReference type="Pfam" id="PF03781">
    <property type="entry name" value="FGE-sulfatase"/>
    <property type="match status" value="1"/>
</dbReference>
<dbReference type="InterPro" id="IPR016187">
    <property type="entry name" value="CTDL_fold"/>
</dbReference>
<evidence type="ECO:0000313" key="5">
    <source>
        <dbReference type="Proteomes" id="UP000228987"/>
    </source>
</evidence>
<dbReference type="PANTHER" id="PTHR23150:SF19">
    <property type="entry name" value="FORMYLGLYCINE-GENERATING ENZYME"/>
    <property type="match status" value="1"/>
</dbReference>
<sequence>MSQDEPSNHEHPKSEQADEIITPIDFTPHDSSADKFSFRPSPVKAAISFVLVCFALTAWFVLSAKSVFIDAQPLGSIVEMQSPTAIKIGPRYLVLAGEYDIFVSADGFYDLDTTITVGDAQAQTFQIQLLLLPGFLNVNSNIEAASVFIDGEEIGLTPLSQIELAAGEHDVQVRKDRYEPVQQLIEIEGRQQEQSLSVELLPAWANVSFSTSPAGAAVTVNGEEIGLTPLNAELLEGEHEVLIKLNAHKAWTENLSITARVDQSLPLIELEQADGLVLLQSTPSNAGVTLDGAYQGQTPLELTIAPGQSHELTFFLNGYEELRRNIQTQADEELALDVSLNPILSSVAILANPPDAELFINGEFRGSANQTVELLAASQIIEIRAEGFVPFTQAFISRPGLEQQLNVSLVTLEQERINNIQPMITSSNGQDLKLLYPGDFVMGASRRESGRQANESLRSISLTRAYYLSLTEVSNAQFKRFDPEHSSGVIDRISLSNNNQPVVEITWEQAALYCNWLSQQEGLPLFYNVQNGRVVDSNPNSSGYRLPTEAEWAWSARVESEDPTSLLKFPWGAALPPPPNHGNYADLSSASILGRVLINYNDSFVASAPVASFPPNANGFYDLGGNVAEWVHDYYGTAIQLGSNIEVNPYGPESGTYHVVRGSSWAHGSVTELRLSYRDYSNESRDDVGFRIARTLEP</sequence>
<protein>
    <recommendedName>
        <fullName evidence="6">PEGA domain-containing protein</fullName>
    </recommendedName>
</protein>
<feature type="domain" description="PEGA" evidence="3">
    <location>
        <begin position="204"/>
        <end position="260"/>
    </location>
</feature>
<feature type="domain" description="PEGA" evidence="3">
    <location>
        <begin position="277"/>
        <end position="342"/>
    </location>
</feature>
<keyword evidence="1" id="KW-0472">Membrane</keyword>
<comment type="caution">
    <text evidence="4">The sequence shown here is derived from an EMBL/GenBank/DDBJ whole genome shotgun (WGS) entry which is preliminary data.</text>
</comment>
<reference evidence="5" key="1">
    <citation type="submission" date="2017-08" db="EMBL/GenBank/DDBJ databases">
        <title>A dynamic microbial community with high functional redundancy inhabits the cold, oxic subseafloor aquifer.</title>
        <authorList>
            <person name="Tully B.J."/>
            <person name="Wheat C.G."/>
            <person name="Glazer B.T."/>
            <person name="Huber J.A."/>
        </authorList>
    </citation>
    <scope>NUCLEOTIDE SEQUENCE [LARGE SCALE GENOMIC DNA]</scope>
</reference>
<feature type="domain" description="Sulfatase-modifying factor enzyme-like" evidence="2">
    <location>
        <begin position="435"/>
        <end position="694"/>
    </location>
</feature>
<dbReference type="InterPro" id="IPR042095">
    <property type="entry name" value="SUMF_sf"/>
</dbReference>
<name>A0A2A5CHY4_9GAMM</name>
<dbReference type="SUPFAM" id="SSF56436">
    <property type="entry name" value="C-type lectin-like"/>
    <property type="match status" value="1"/>
</dbReference>
<dbReference type="Pfam" id="PF08308">
    <property type="entry name" value="PEGA"/>
    <property type="match status" value="3"/>
</dbReference>
<dbReference type="PANTHER" id="PTHR23150">
    <property type="entry name" value="SULFATASE MODIFYING FACTOR 1, 2"/>
    <property type="match status" value="1"/>
</dbReference>
<accession>A0A2A5CHY4</accession>
<dbReference type="Gene3D" id="3.90.1580.10">
    <property type="entry name" value="paralog of FGE (formylglycine-generating enzyme)"/>
    <property type="match status" value="1"/>
</dbReference>
<dbReference type="InterPro" id="IPR005532">
    <property type="entry name" value="SUMF_dom"/>
</dbReference>
<evidence type="ECO:0000259" key="3">
    <source>
        <dbReference type="Pfam" id="PF08308"/>
    </source>
</evidence>
<dbReference type="AlphaFoldDB" id="A0A2A5CHY4"/>
<dbReference type="Proteomes" id="UP000228987">
    <property type="component" value="Unassembled WGS sequence"/>
</dbReference>
<evidence type="ECO:0008006" key="6">
    <source>
        <dbReference type="Google" id="ProtNLM"/>
    </source>
</evidence>
<evidence type="ECO:0000256" key="1">
    <source>
        <dbReference type="SAM" id="Phobius"/>
    </source>
</evidence>
<dbReference type="EMBL" id="NVWI01000001">
    <property type="protein sequence ID" value="PCJ43494.1"/>
    <property type="molecule type" value="Genomic_DNA"/>
</dbReference>
<feature type="transmembrane region" description="Helical" evidence="1">
    <location>
        <begin position="45"/>
        <end position="62"/>
    </location>
</feature>
<dbReference type="InterPro" id="IPR051043">
    <property type="entry name" value="Sulfatase_Mod_Factor_Kinase"/>
</dbReference>